<dbReference type="PANTHER" id="PTHR10083">
    <property type="entry name" value="KUNITZ-TYPE PROTEASE INHIBITOR-RELATED"/>
    <property type="match status" value="1"/>
</dbReference>
<feature type="signal peptide" evidence="7">
    <location>
        <begin position="1"/>
        <end position="19"/>
    </location>
</feature>
<dbReference type="CDD" id="cd22593">
    <property type="entry name" value="Kunitz_conkunitzin"/>
    <property type="match status" value="1"/>
</dbReference>
<proteinExistence type="predicted"/>
<dbReference type="SUPFAM" id="SSF57362">
    <property type="entry name" value="BPTI-like"/>
    <property type="match status" value="2"/>
</dbReference>
<keyword evidence="6" id="KW-0812">Transmembrane</keyword>
<keyword evidence="7" id="KW-0732">Signal</keyword>
<evidence type="ECO:0000256" key="6">
    <source>
        <dbReference type="SAM" id="Phobius"/>
    </source>
</evidence>
<keyword evidence="2" id="KW-0964">Secreted</keyword>
<evidence type="ECO:0000256" key="1">
    <source>
        <dbReference type="ARBA" id="ARBA00004613"/>
    </source>
</evidence>
<dbReference type="InterPro" id="IPR036880">
    <property type="entry name" value="Kunitz_BPTI_sf"/>
</dbReference>
<dbReference type="CDD" id="cd00109">
    <property type="entry name" value="Kunitz-type"/>
    <property type="match status" value="1"/>
</dbReference>
<feature type="domain" description="BPTI/Kunitz inhibitor" evidence="8">
    <location>
        <begin position="25"/>
        <end position="75"/>
    </location>
</feature>
<dbReference type="InterPro" id="IPR002223">
    <property type="entry name" value="Kunitz_BPTI"/>
</dbReference>
<keyword evidence="3" id="KW-0646">Protease inhibitor</keyword>
<reference evidence="9" key="1">
    <citation type="submission" date="2025-08" db="UniProtKB">
        <authorList>
            <consortium name="Ensembl"/>
        </authorList>
    </citation>
    <scope>IDENTIFICATION</scope>
</reference>
<dbReference type="GO" id="GO:0004867">
    <property type="term" value="F:serine-type endopeptidase inhibitor activity"/>
    <property type="evidence" value="ECO:0007669"/>
    <property type="project" value="UniProtKB-KW"/>
</dbReference>
<keyword evidence="6" id="KW-0472">Membrane</keyword>
<evidence type="ECO:0000256" key="7">
    <source>
        <dbReference type="SAM" id="SignalP"/>
    </source>
</evidence>
<sequence>MNRLVAFVALFTLFHTVLAQLSNVCDLPVDEGHGADYLIRLYFDKTKDQCVPFAFKGQGGNGNRFITDKMCMRNCSVKAEEIYPKNETKVCRFPKSVGECFSHYLLWYYDPIIGKCKNFYYTGCGGNGNRFINSTICENTCAGVHDLSSSDNLKPEDDESDTPVGLIIGILLGVLGAIIIIIVVVVSVKKKKGNGASKVKKDLDVPLNDRPVEVS</sequence>
<dbReference type="KEGG" id="pki:111843536"/>
<feature type="domain" description="BPTI/Kunitz inhibitor" evidence="8">
    <location>
        <begin position="91"/>
        <end position="141"/>
    </location>
</feature>
<keyword evidence="6" id="KW-1133">Transmembrane helix</keyword>
<evidence type="ECO:0000256" key="3">
    <source>
        <dbReference type="ARBA" id="ARBA00022690"/>
    </source>
</evidence>
<organism evidence="9 10">
    <name type="scientific">Paramormyrops kingsleyae</name>
    <dbReference type="NCBI Taxonomy" id="1676925"/>
    <lineage>
        <taxon>Eukaryota</taxon>
        <taxon>Metazoa</taxon>
        <taxon>Chordata</taxon>
        <taxon>Craniata</taxon>
        <taxon>Vertebrata</taxon>
        <taxon>Euteleostomi</taxon>
        <taxon>Actinopterygii</taxon>
        <taxon>Neopterygii</taxon>
        <taxon>Teleostei</taxon>
        <taxon>Osteoglossocephala</taxon>
        <taxon>Osteoglossomorpha</taxon>
        <taxon>Osteoglossiformes</taxon>
        <taxon>Mormyridae</taxon>
        <taxon>Paramormyrops</taxon>
    </lineage>
</organism>
<feature type="chain" id="PRO_5017438328" evidence="7">
    <location>
        <begin position="20"/>
        <end position="215"/>
    </location>
</feature>
<name>A0A3B3RZH4_9TELE</name>
<dbReference type="Pfam" id="PF00014">
    <property type="entry name" value="Kunitz_BPTI"/>
    <property type="match status" value="2"/>
</dbReference>
<dbReference type="GO" id="GO:0005615">
    <property type="term" value="C:extracellular space"/>
    <property type="evidence" value="ECO:0007669"/>
    <property type="project" value="TreeGrafter"/>
</dbReference>
<dbReference type="PROSITE" id="PS50279">
    <property type="entry name" value="BPTI_KUNITZ_2"/>
    <property type="match status" value="2"/>
</dbReference>
<dbReference type="OrthoDB" id="4473401at2759"/>
<keyword evidence="4" id="KW-0722">Serine protease inhibitor</keyword>
<evidence type="ECO:0000256" key="4">
    <source>
        <dbReference type="ARBA" id="ARBA00022900"/>
    </source>
</evidence>
<protein>
    <submittedName>
        <fullName evidence="9">Si:dkeyp-73b11.8</fullName>
    </submittedName>
</protein>
<dbReference type="PANTHER" id="PTHR10083:SF376">
    <property type="entry name" value="SERINE PEPTIDASE INHIBITOR, KUNITZ TYPE, 3"/>
    <property type="match status" value="1"/>
</dbReference>
<accession>A0A3B3RZH4</accession>
<evidence type="ECO:0000313" key="10">
    <source>
        <dbReference type="Proteomes" id="UP000261540"/>
    </source>
</evidence>
<dbReference type="Ensembl" id="ENSPKIT00000004573.1">
    <property type="protein sequence ID" value="ENSPKIP00000023879.1"/>
    <property type="gene ID" value="ENSPKIG00000007339.1"/>
</dbReference>
<evidence type="ECO:0000313" key="9">
    <source>
        <dbReference type="Ensembl" id="ENSPKIP00000023879.1"/>
    </source>
</evidence>
<dbReference type="InterPro" id="IPR050098">
    <property type="entry name" value="TFPI/VKTCI-like"/>
</dbReference>
<evidence type="ECO:0000256" key="2">
    <source>
        <dbReference type="ARBA" id="ARBA00022525"/>
    </source>
</evidence>
<dbReference type="Gene3D" id="4.10.410.10">
    <property type="entry name" value="Pancreatic trypsin inhibitor Kunitz domain"/>
    <property type="match status" value="2"/>
</dbReference>
<dbReference type="GeneTree" id="ENSGT00940000169460"/>
<keyword evidence="5" id="KW-1015">Disulfide bond</keyword>
<dbReference type="Proteomes" id="UP000261540">
    <property type="component" value="Unplaced"/>
</dbReference>
<dbReference type="AlphaFoldDB" id="A0A3B3RZH4"/>
<comment type="subcellular location">
    <subcellularLocation>
        <location evidence="1">Secreted</location>
    </subcellularLocation>
</comment>
<dbReference type="RefSeq" id="XP_023666963.1">
    <property type="nucleotide sequence ID" value="XM_023811195.2"/>
</dbReference>
<dbReference type="GeneID" id="111843536"/>
<keyword evidence="10" id="KW-1185">Reference proteome</keyword>
<reference evidence="9" key="2">
    <citation type="submission" date="2025-09" db="UniProtKB">
        <authorList>
            <consortium name="Ensembl"/>
        </authorList>
    </citation>
    <scope>IDENTIFICATION</scope>
</reference>
<dbReference type="SMART" id="SM00131">
    <property type="entry name" value="KU"/>
    <property type="match status" value="2"/>
</dbReference>
<dbReference type="PROSITE" id="PS00280">
    <property type="entry name" value="BPTI_KUNITZ_1"/>
    <property type="match status" value="1"/>
</dbReference>
<evidence type="ECO:0000259" key="8">
    <source>
        <dbReference type="PROSITE" id="PS50279"/>
    </source>
</evidence>
<evidence type="ECO:0000256" key="5">
    <source>
        <dbReference type="ARBA" id="ARBA00023157"/>
    </source>
</evidence>
<dbReference type="InterPro" id="IPR020901">
    <property type="entry name" value="Prtase_inh_Kunz-CS"/>
</dbReference>
<feature type="transmembrane region" description="Helical" evidence="6">
    <location>
        <begin position="164"/>
        <end position="188"/>
    </location>
</feature>
<dbReference type="PRINTS" id="PR00759">
    <property type="entry name" value="BASICPTASE"/>
</dbReference>